<gene>
    <name evidence="2" type="ORF">HHK36_015957</name>
</gene>
<evidence type="ECO:0000313" key="3">
    <source>
        <dbReference type="Proteomes" id="UP000655225"/>
    </source>
</evidence>
<keyword evidence="3" id="KW-1185">Reference proteome</keyword>
<accession>A0A835DGN9</accession>
<comment type="caution">
    <text evidence="2">The sequence shown here is derived from an EMBL/GenBank/DDBJ whole genome shotgun (WGS) entry which is preliminary data.</text>
</comment>
<organism evidence="2 3">
    <name type="scientific">Tetracentron sinense</name>
    <name type="common">Spur-leaf</name>
    <dbReference type="NCBI Taxonomy" id="13715"/>
    <lineage>
        <taxon>Eukaryota</taxon>
        <taxon>Viridiplantae</taxon>
        <taxon>Streptophyta</taxon>
        <taxon>Embryophyta</taxon>
        <taxon>Tracheophyta</taxon>
        <taxon>Spermatophyta</taxon>
        <taxon>Magnoliopsida</taxon>
        <taxon>Trochodendrales</taxon>
        <taxon>Trochodendraceae</taxon>
        <taxon>Tetracentron</taxon>
    </lineage>
</organism>
<evidence type="ECO:0000259" key="1">
    <source>
        <dbReference type="PROSITE" id="PS50191"/>
    </source>
</evidence>
<dbReference type="SMART" id="SM01100">
    <property type="entry name" value="CRAL_TRIO_N"/>
    <property type="match status" value="1"/>
</dbReference>
<dbReference type="Proteomes" id="UP000655225">
    <property type="component" value="Unassembled WGS sequence"/>
</dbReference>
<dbReference type="AlphaFoldDB" id="A0A835DGN9"/>
<dbReference type="InterPro" id="IPR011074">
    <property type="entry name" value="CRAL/TRIO_N_dom"/>
</dbReference>
<name>A0A835DGN9_TETSI</name>
<dbReference type="SUPFAM" id="SSF52087">
    <property type="entry name" value="CRAL/TRIO domain"/>
    <property type="match status" value="1"/>
</dbReference>
<dbReference type="InterPro" id="IPR036865">
    <property type="entry name" value="CRAL-TRIO_dom_sf"/>
</dbReference>
<dbReference type="CDD" id="cd00170">
    <property type="entry name" value="SEC14"/>
    <property type="match status" value="1"/>
</dbReference>
<dbReference type="Pfam" id="PF00650">
    <property type="entry name" value="CRAL_TRIO"/>
    <property type="match status" value="1"/>
</dbReference>
<reference evidence="2 3" key="1">
    <citation type="submission" date="2020-04" db="EMBL/GenBank/DDBJ databases">
        <title>Plant Genome Project.</title>
        <authorList>
            <person name="Zhang R.-G."/>
        </authorList>
    </citation>
    <scope>NUCLEOTIDE SEQUENCE [LARGE SCALE GENOMIC DNA]</scope>
    <source>
        <strain evidence="2">YNK0</strain>
        <tissue evidence="2">Leaf</tissue>
    </source>
</reference>
<dbReference type="InterPro" id="IPR001251">
    <property type="entry name" value="CRAL-TRIO_dom"/>
</dbReference>
<dbReference type="EMBL" id="JABCRI010000010">
    <property type="protein sequence ID" value="KAF8400082.1"/>
    <property type="molecule type" value="Genomic_DNA"/>
</dbReference>
<sequence>MEDTVEARYAQDSTISNDMERNRVILMRAFVEREDPTSKEVDDMMIRRFLRARDLDVEKASCLFLKYLKWRQTFVPNGSISASEIPNELAHNKLFVQGFDKKGRPILVVVGARHFHIKKGLEEFKRFVVYSLDKIIARMPAGQEKFVCIGDLEGWGYSNTDIRGHLEALSILQDYYPERLGKLFMVHVPYIFMTAWKVVYPIIDNKTRKKVLCITFFFLMVTISWFDDNMYISRAFRDEISCGEPADSKFQSKAPSQASQIGAEQSAVERTTLAVVPGCEASPF</sequence>
<dbReference type="Gene3D" id="3.40.525.10">
    <property type="entry name" value="CRAL-TRIO lipid binding domain"/>
    <property type="match status" value="1"/>
</dbReference>
<dbReference type="SUPFAM" id="SSF46938">
    <property type="entry name" value="CRAL/TRIO N-terminal domain"/>
    <property type="match status" value="1"/>
</dbReference>
<dbReference type="OMA" id="IPETMVC"/>
<dbReference type="OrthoDB" id="1434354at2759"/>
<feature type="domain" description="CRAL-TRIO" evidence="1">
    <location>
        <begin position="82"/>
        <end position="212"/>
    </location>
</feature>
<dbReference type="InterPro" id="IPR036273">
    <property type="entry name" value="CRAL/TRIO_N_dom_sf"/>
</dbReference>
<protein>
    <recommendedName>
        <fullName evidence="1">CRAL-TRIO domain-containing protein</fullName>
    </recommendedName>
</protein>
<dbReference type="PANTHER" id="PTHR46277">
    <property type="entry name" value="OS03G0850700 PROTEIN"/>
    <property type="match status" value="1"/>
</dbReference>
<dbReference type="SMART" id="SM00516">
    <property type="entry name" value="SEC14"/>
    <property type="match status" value="1"/>
</dbReference>
<proteinExistence type="predicted"/>
<dbReference type="PANTHER" id="PTHR46277:SF3">
    <property type="entry name" value="BINDING PROTEIN, PUTATIVE-RELATED"/>
    <property type="match status" value="1"/>
</dbReference>
<evidence type="ECO:0000313" key="2">
    <source>
        <dbReference type="EMBL" id="KAF8400082.1"/>
    </source>
</evidence>
<dbReference type="PROSITE" id="PS50191">
    <property type="entry name" value="CRAL_TRIO"/>
    <property type="match status" value="1"/>
</dbReference>